<dbReference type="NCBIfam" id="NF033542">
    <property type="entry name" value="transpos_IS110"/>
    <property type="match status" value="1"/>
</dbReference>
<dbReference type="Pfam" id="PF02371">
    <property type="entry name" value="Transposase_20"/>
    <property type="match status" value="1"/>
</dbReference>
<accession>A0ABV2MR60</accession>
<feature type="domain" description="Transposase IS116/IS110/IS902 C-terminal" evidence="2">
    <location>
        <begin position="190"/>
        <end position="272"/>
    </location>
</feature>
<dbReference type="InterPro" id="IPR002525">
    <property type="entry name" value="Transp_IS110-like_N"/>
</dbReference>
<evidence type="ECO:0000313" key="3">
    <source>
        <dbReference type="EMBL" id="MET3758947.1"/>
    </source>
</evidence>
<dbReference type="Proteomes" id="UP001549077">
    <property type="component" value="Unassembled WGS sequence"/>
</dbReference>
<dbReference type="PANTHER" id="PTHR33055">
    <property type="entry name" value="TRANSPOSASE FOR INSERTION SEQUENCE ELEMENT IS1111A"/>
    <property type="match status" value="1"/>
</dbReference>
<keyword evidence="4" id="KW-1185">Reference proteome</keyword>
<reference evidence="3 4" key="1">
    <citation type="submission" date="2024-06" db="EMBL/GenBank/DDBJ databases">
        <title>Genomic Encyclopedia of Type Strains, Phase IV (KMG-IV): sequencing the most valuable type-strain genomes for metagenomic binning, comparative biology and taxonomic classification.</title>
        <authorList>
            <person name="Goeker M."/>
        </authorList>
    </citation>
    <scope>NUCLEOTIDE SEQUENCE [LARGE SCALE GENOMIC DNA]</scope>
    <source>
        <strain evidence="3 4">DSM 29288</strain>
    </source>
</reference>
<evidence type="ECO:0000313" key="4">
    <source>
        <dbReference type="Proteomes" id="UP001549077"/>
    </source>
</evidence>
<dbReference type="Pfam" id="PF01548">
    <property type="entry name" value="DEDD_Tnp_IS110"/>
    <property type="match status" value="1"/>
</dbReference>
<evidence type="ECO:0000259" key="1">
    <source>
        <dbReference type="Pfam" id="PF01548"/>
    </source>
</evidence>
<organism evidence="3 4">
    <name type="scientific">Rhizobium binae</name>
    <dbReference type="NCBI Taxonomy" id="1138190"/>
    <lineage>
        <taxon>Bacteria</taxon>
        <taxon>Pseudomonadati</taxon>
        <taxon>Pseudomonadota</taxon>
        <taxon>Alphaproteobacteria</taxon>
        <taxon>Hyphomicrobiales</taxon>
        <taxon>Rhizobiaceae</taxon>
        <taxon>Rhizobium/Agrobacterium group</taxon>
        <taxon>Rhizobium</taxon>
    </lineage>
</organism>
<gene>
    <name evidence="3" type="ORF">ABID08_006331</name>
</gene>
<feature type="domain" description="Transposase IS110-like N-terminal" evidence="1">
    <location>
        <begin position="9"/>
        <end position="148"/>
    </location>
</feature>
<evidence type="ECO:0000259" key="2">
    <source>
        <dbReference type="Pfam" id="PF02371"/>
    </source>
</evidence>
<comment type="caution">
    <text evidence="3">The sequence shown here is derived from an EMBL/GenBank/DDBJ whole genome shotgun (WGS) entry which is preliminary data.</text>
</comment>
<dbReference type="PANTHER" id="PTHR33055:SF13">
    <property type="entry name" value="TRANSPOSASE"/>
    <property type="match status" value="1"/>
</dbReference>
<protein>
    <submittedName>
        <fullName evidence="3">Transposase</fullName>
    </submittedName>
</protein>
<sequence length="428" mass="45443">MHIQQSFMVGIDVSKAHLDVAVEGKRAVVRFDNNAPGCVALTAAVAGAELVVVEATGGYEMAIVRTLMAAGIAVAVVNPRQVRDFARASGRLAKTDQVDARVTLHFARAMRPAQIPHIDDGRIALAALVTRRRQLIDMAVAEKNRLEHAPEAVAALIGETLAALKAQLARVDAAIALAIEAEPDMAARRNLLLTVPGIGEVSAAVLIAELPELGAIDDKKLAALVGVAPIAHDSGTWRGQRHIAGGRAPSDATLYMATLSAIRCNPAIKTFHKRLRDAGAPPKVAIVAAMRKLIIVSNIILKNMEPAPTTLLLRGQLGQFPSYVGNTMKYRKEPIVSISGANEQNLGAALIAVQSALWVAIENLSKIQEGKGQKWFDDLEEVALNEAKGTATIGISIDAEAESLKFGIDVLKAILRAKRIQLGFSAKA</sequence>
<dbReference type="InterPro" id="IPR047650">
    <property type="entry name" value="Transpos_IS110"/>
</dbReference>
<name>A0ABV2MR60_9HYPH</name>
<dbReference type="EMBL" id="JBEPMY010000040">
    <property type="protein sequence ID" value="MET3758947.1"/>
    <property type="molecule type" value="Genomic_DNA"/>
</dbReference>
<dbReference type="InterPro" id="IPR003346">
    <property type="entry name" value="Transposase_20"/>
</dbReference>
<proteinExistence type="predicted"/>